<evidence type="ECO:0000313" key="2">
    <source>
        <dbReference type="Proteomes" id="UP000315289"/>
    </source>
</evidence>
<protein>
    <submittedName>
        <fullName evidence="1">Uncharacterized protein</fullName>
    </submittedName>
</protein>
<comment type="caution">
    <text evidence="1">The sequence shown here is derived from an EMBL/GenBank/DDBJ whole genome shotgun (WGS) entry which is preliminary data.</text>
</comment>
<accession>A0A557SYB4</accession>
<dbReference type="AlphaFoldDB" id="A0A557SYB4"/>
<evidence type="ECO:0000313" key="1">
    <source>
        <dbReference type="EMBL" id="TVP41588.1"/>
    </source>
</evidence>
<gene>
    <name evidence="1" type="ORF">NARC_30303</name>
</gene>
<organism evidence="1 2">
    <name type="scientific">Candidatus Nitrosocosmicus arcticus</name>
    <dbReference type="NCBI Taxonomy" id="2035267"/>
    <lineage>
        <taxon>Archaea</taxon>
        <taxon>Nitrososphaerota</taxon>
        <taxon>Nitrososphaeria</taxon>
        <taxon>Nitrososphaerales</taxon>
        <taxon>Nitrososphaeraceae</taxon>
        <taxon>Candidatus Nitrosocosmicus</taxon>
    </lineage>
</organism>
<proteinExistence type="predicted"/>
<keyword evidence="2" id="KW-1185">Reference proteome</keyword>
<sequence length="49" mass="5740">MVQMSSKYGYYSYLHFLPLDSLDVNKNQTNAQLKILQSYSRPQTKRGIL</sequence>
<name>A0A557SYB4_9ARCH</name>
<dbReference type="Proteomes" id="UP000315289">
    <property type="component" value="Unassembled WGS sequence"/>
</dbReference>
<dbReference type="EMBL" id="VOAH01000003">
    <property type="protein sequence ID" value="TVP41588.1"/>
    <property type="molecule type" value="Genomic_DNA"/>
</dbReference>
<reference evidence="1 2" key="1">
    <citation type="journal article" date="2019" name="Front. Microbiol.">
        <title>Ammonia Oxidation by the Arctic Terrestrial Thaumarchaeote Candidatus Nitrosocosmicus arcticus Is Stimulated by Increasing Temperatures.</title>
        <authorList>
            <person name="Alves R.J.E."/>
            <person name="Kerou M."/>
            <person name="Zappe A."/>
            <person name="Bittner R."/>
            <person name="Abby S.S."/>
            <person name="Schmidt H.A."/>
            <person name="Pfeifer K."/>
            <person name="Schleper C."/>
        </authorList>
    </citation>
    <scope>NUCLEOTIDE SEQUENCE [LARGE SCALE GENOMIC DNA]</scope>
    <source>
        <strain evidence="1 2">Kfb</strain>
    </source>
</reference>